<feature type="transmembrane region" description="Helical" evidence="2">
    <location>
        <begin position="547"/>
        <end position="570"/>
    </location>
</feature>
<evidence type="ECO:0000256" key="1">
    <source>
        <dbReference type="SAM" id="MobiDB-lite"/>
    </source>
</evidence>
<feature type="transmembrane region" description="Helical" evidence="2">
    <location>
        <begin position="342"/>
        <end position="361"/>
    </location>
</feature>
<feature type="region of interest" description="Disordered" evidence="1">
    <location>
        <begin position="1044"/>
        <end position="1069"/>
    </location>
</feature>
<dbReference type="Gene3D" id="3.30.70.1430">
    <property type="entry name" value="Multidrug efflux transporter AcrB pore domain"/>
    <property type="match status" value="2"/>
</dbReference>
<dbReference type="EMBL" id="CP064936">
    <property type="protein sequence ID" value="QPZ99954.1"/>
    <property type="molecule type" value="Genomic_DNA"/>
</dbReference>
<dbReference type="SUPFAM" id="SSF82714">
    <property type="entry name" value="Multidrug efflux transporter AcrB TolC docking domain, DN and DC subdomains"/>
    <property type="match status" value="2"/>
</dbReference>
<feature type="transmembrane region" description="Helical" evidence="2">
    <location>
        <begin position="479"/>
        <end position="503"/>
    </location>
</feature>
<evidence type="ECO:0000313" key="4">
    <source>
        <dbReference type="Proteomes" id="UP000595224"/>
    </source>
</evidence>
<dbReference type="KEGG" id="tper:IWA51_06605"/>
<sequence length="1069" mass="117100">MTFSEKCVNKPTTTLLTFIIMIALGIFCTFSLPVDMFPDMTLPYMVVYTNYRNAGPEEVEQSVTRTMESTLSGLSGLKTMQSQSHSGLSLVFLEFDYGTNLDSASNEIRDKIDLVRGYLPDDAEAPITIKMDPSMMPIMMLSVQGERTPEELRKFAEDVVQPKLEQVDGVASANVIGGREKSINVDIPRDRLEAYGLSISTVAQMIGAQNIQSSGGVITSGDTNYTIKTNGKYKSLEDIKNTVITYKAAASDGFSVPALLTVRLRDIADVYEGYKDQSTLAYLNGQPSVMLNIQKQSGKNSVTAAKNARKAIDKIRKELPGDIQIIETNNTTDIIEQTISEVVTSVIQGALLAVAVLFIFLRSLKSTFIIGLSIPISVFITLMLMYFKGISINIISMAGLLLGIGMLVDNSIVVLENIYSYRQRDAKPKVAAILGSQEMISSITSSTLTSVCIFLPMLLFQKKLGMMGQLFNNLAYTIIFSLLCSLVVAIALVPVLCSTYLPIDKIVDDGKKGFAYGINRAFNKFFYNLDNAYARGVKFVLRHKKPFILTLVVLFVVSVFSIKFIGFIFMPESASNSVTLNFELPKGTPLEITEETVREMEQIAGQELKGVKYTSVTVGGGGLFSSSSDTNQGSITFSLYSSEERQEGWDNEKSAKAKLRKYFNSFPGATLSFGSNMNSASSGGLSINIRSDDLDLVRSTAAQIEEVLKTKGQDVVTEASSDIESGLPQAEIIVDRERMYELGLNIYNVGAEINAAINGTTASRYTEKGDDIDVIVRLSEKDKNKLADLDQISVVNAQGQRIPLSSFARYEENLAPVSILREDQARIAHVTAKPVSGLSLDKVQSQVMKLINDNIPKDEGVTISFSGDYEDMIDAVSNFSLIILMAAALVFVVMASQFESLVDPFIVILTIPLSFIGVIAIYAITGEQLNIITVMGMLVLVGTIVNNGIVLVDYTNLLRKRGYNLEEACVEAARNRLRPILMSTLTTVISLAPMAFFPGEGSSMMQPISLTVFGGMTFGSFMTLFLMPAIYCIVNSRRMKSAQKKAAKKAEADQRKIEAYDKAHSQKTE</sequence>
<feature type="transmembrane region" description="Helical" evidence="2">
    <location>
        <begin position="12"/>
        <end position="32"/>
    </location>
</feature>
<dbReference type="PRINTS" id="PR00702">
    <property type="entry name" value="ACRIFLAVINRP"/>
</dbReference>
<feature type="transmembrane region" description="Helical" evidence="2">
    <location>
        <begin position="905"/>
        <end position="925"/>
    </location>
</feature>
<organism evidence="3 4">
    <name type="scientific">Treponema peruense</name>
    <dbReference type="NCBI Taxonomy" id="2787628"/>
    <lineage>
        <taxon>Bacteria</taxon>
        <taxon>Pseudomonadati</taxon>
        <taxon>Spirochaetota</taxon>
        <taxon>Spirochaetia</taxon>
        <taxon>Spirochaetales</taxon>
        <taxon>Treponemataceae</taxon>
        <taxon>Treponema</taxon>
    </lineage>
</organism>
<dbReference type="PANTHER" id="PTHR32063">
    <property type="match status" value="1"/>
</dbReference>
<dbReference type="SUPFAM" id="SSF82693">
    <property type="entry name" value="Multidrug efflux transporter AcrB pore domain, PN1, PN2, PC1 and PC2 subdomains"/>
    <property type="match status" value="3"/>
</dbReference>
<keyword evidence="2" id="KW-0472">Membrane</keyword>
<dbReference type="SUPFAM" id="SSF82866">
    <property type="entry name" value="Multidrug efflux transporter AcrB transmembrane domain"/>
    <property type="match status" value="2"/>
</dbReference>
<feature type="transmembrane region" description="Helical" evidence="2">
    <location>
        <begin position="440"/>
        <end position="459"/>
    </location>
</feature>
<dbReference type="Gene3D" id="3.30.70.1320">
    <property type="entry name" value="Multidrug efflux transporter AcrB pore domain like"/>
    <property type="match status" value="1"/>
</dbReference>
<dbReference type="AlphaFoldDB" id="A0A7T3RBB8"/>
<dbReference type="GO" id="GO:0005886">
    <property type="term" value="C:plasma membrane"/>
    <property type="evidence" value="ECO:0007669"/>
    <property type="project" value="TreeGrafter"/>
</dbReference>
<feature type="transmembrane region" description="Helical" evidence="2">
    <location>
        <begin position="1010"/>
        <end position="1034"/>
    </location>
</feature>
<dbReference type="Gene3D" id="3.30.70.1440">
    <property type="entry name" value="Multidrug efflux transporter AcrB pore domain"/>
    <property type="match status" value="1"/>
</dbReference>
<dbReference type="Gene3D" id="3.30.2090.10">
    <property type="entry name" value="Multidrug efflux transporter AcrB TolC docking domain, DN and DC subdomains"/>
    <property type="match status" value="2"/>
</dbReference>
<dbReference type="Pfam" id="PF00873">
    <property type="entry name" value="ACR_tran"/>
    <property type="match status" value="1"/>
</dbReference>
<dbReference type="InterPro" id="IPR027463">
    <property type="entry name" value="AcrB_DN_DC_subdom"/>
</dbReference>
<dbReference type="PANTHER" id="PTHR32063:SF0">
    <property type="entry name" value="SWARMING MOTILITY PROTEIN SWRC"/>
    <property type="match status" value="1"/>
</dbReference>
<feature type="transmembrane region" description="Helical" evidence="2">
    <location>
        <begin position="980"/>
        <end position="998"/>
    </location>
</feature>
<keyword evidence="4" id="KW-1185">Reference proteome</keyword>
<feature type="transmembrane region" description="Helical" evidence="2">
    <location>
        <begin position="393"/>
        <end position="419"/>
    </location>
</feature>
<accession>A0A7T3RBB8</accession>
<feature type="compositionally biased region" description="Basic and acidic residues" evidence="1">
    <location>
        <begin position="1048"/>
        <end position="1069"/>
    </location>
</feature>
<gene>
    <name evidence="3" type="ORF">IWA51_06605</name>
</gene>
<name>A0A7T3RBB8_9SPIR</name>
<evidence type="ECO:0000313" key="3">
    <source>
        <dbReference type="EMBL" id="QPZ99954.1"/>
    </source>
</evidence>
<dbReference type="RefSeq" id="WP_198441854.1">
    <property type="nucleotide sequence ID" value="NZ_CBCSHE010000003.1"/>
</dbReference>
<keyword evidence="2" id="KW-0812">Transmembrane</keyword>
<feature type="transmembrane region" description="Helical" evidence="2">
    <location>
        <begin position="368"/>
        <end position="387"/>
    </location>
</feature>
<protein>
    <submittedName>
        <fullName evidence="3">Efflux RND transporter permease subunit</fullName>
    </submittedName>
</protein>
<dbReference type="InterPro" id="IPR001036">
    <property type="entry name" value="Acrflvin-R"/>
</dbReference>
<dbReference type="Gene3D" id="1.20.1640.10">
    <property type="entry name" value="Multidrug efflux transporter AcrB transmembrane domain"/>
    <property type="match status" value="2"/>
</dbReference>
<dbReference type="Proteomes" id="UP000595224">
    <property type="component" value="Chromosome"/>
</dbReference>
<proteinExistence type="predicted"/>
<evidence type="ECO:0000256" key="2">
    <source>
        <dbReference type="SAM" id="Phobius"/>
    </source>
</evidence>
<feature type="transmembrane region" description="Helical" evidence="2">
    <location>
        <begin position="879"/>
        <end position="898"/>
    </location>
</feature>
<reference evidence="3 4" key="1">
    <citation type="submission" date="2020-11" db="EMBL/GenBank/DDBJ databases">
        <title>Treponema Peruensis nv. sp., first commensal Treponema isolated from human feces.</title>
        <authorList>
            <person name="Belkhou C."/>
            <person name="Raes J."/>
        </authorList>
    </citation>
    <scope>NUCLEOTIDE SEQUENCE [LARGE SCALE GENOMIC DNA]</scope>
    <source>
        <strain evidence="3 4">RCC2812</strain>
    </source>
</reference>
<dbReference type="GO" id="GO:0042910">
    <property type="term" value="F:xenobiotic transmembrane transporter activity"/>
    <property type="evidence" value="ECO:0007669"/>
    <property type="project" value="TreeGrafter"/>
</dbReference>
<feature type="transmembrane region" description="Helical" evidence="2">
    <location>
        <begin position="931"/>
        <end position="952"/>
    </location>
</feature>
<keyword evidence="2" id="KW-1133">Transmembrane helix</keyword>